<dbReference type="Gene3D" id="1.10.287.70">
    <property type="match status" value="1"/>
</dbReference>
<keyword evidence="10 17" id="KW-0630">Potassium</keyword>
<dbReference type="GO" id="GO:0005886">
    <property type="term" value="C:plasma membrane"/>
    <property type="evidence" value="ECO:0007669"/>
    <property type="project" value="UniProtKB-SubCell"/>
</dbReference>
<keyword evidence="7" id="KW-0677">Repeat</keyword>
<evidence type="ECO:0000313" key="20">
    <source>
        <dbReference type="EMBL" id="KAK4280654.1"/>
    </source>
</evidence>
<comment type="caution">
    <text evidence="20">The sequence shown here is derived from an EMBL/GenBank/DDBJ whole genome shotgun (WGS) entry which is preliminary data.</text>
</comment>
<dbReference type="InterPro" id="IPR014710">
    <property type="entry name" value="RmlC-like_jellyroll"/>
</dbReference>
<feature type="transmembrane region" description="Helical" evidence="17">
    <location>
        <begin position="83"/>
        <end position="104"/>
    </location>
</feature>
<dbReference type="PROSITE" id="PS50088">
    <property type="entry name" value="ANK_REPEAT"/>
    <property type="match status" value="3"/>
</dbReference>
<feature type="repeat" description="ANK" evidence="16">
    <location>
        <begin position="582"/>
        <end position="614"/>
    </location>
</feature>
<evidence type="ECO:0000256" key="9">
    <source>
        <dbReference type="ARBA" id="ARBA00022882"/>
    </source>
</evidence>
<comment type="subunit">
    <text evidence="17">The potassium channel is composed of a homo- or heterotetrameric complex of pore-forming subunits.</text>
</comment>
<dbReference type="InterPro" id="IPR003938">
    <property type="entry name" value="K_chnl_volt-dep_EAG/ELK/ERG"/>
</dbReference>
<evidence type="ECO:0000256" key="6">
    <source>
        <dbReference type="ARBA" id="ARBA00022692"/>
    </source>
</evidence>
<keyword evidence="11 17" id="KW-1133">Transmembrane helix</keyword>
<evidence type="ECO:0000256" key="14">
    <source>
        <dbReference type="ARBA" id="ARBA00023136"/>
    </source>
</evidence>
<dbReference type="Pfam" id="PF00520">
    <property type="entry name" value="Ion_trans"/>
    <property type="match status" value="1"/>
</dbReference>
<name>A0AAE1TEE5_9FABA</name>
<feature type="repeat" description="ANK" evidence="16">
    <location>
        <begin position="549"/>
        <end position="581"/>
    </location>
</feature>
<sequence length="770" mass="89132">MITKLMSFHRRSRRPEEEQDDDEEEDRSLGLSVNPAHLCRNFFIHPHNWWYVVWKHFILIWAVYSSFFTPMEFGFFRGLPEEIFLLDIAGQFAFLVDILIRFFLAYRDTSSNTWIYNHRQIAKRYLKSRFTLDFLSCLPWDYIYKAAGRKEPVRYLLWIRLWRAFRVIEFFERLEKDLRINYYFTRIVKLLVVELYCTHTAACIFYYLATTLPPSKEGYTWIGSLTMGDYSYSDFRHISLWRRYVTALYFAIVTMVTVGFGEIHAVNVREMIFVMIFVSSDMILGAYLIGNMTALVVKGSRTEKFRDKMSELIKYMNKNNLDKQISKEIRGHLRLQYDRSDTEAAIDEEIPVSIRTKISMDLYEQFIQKVHLFKGCSSGFIKHVAINVHEEFFLPGEVIMEQGDVVDQLYLVCHGELDELRKEDDEREELVKQYQTYSSFGEVSFLCNLPQPYMVRAREFCKVLRLDKIPFTETLKTYFLDGRVILQNLLEGKDSGLQYKLLESDFTLTIGNRETELAMRINCAAYEGDFYLLKHWIESGLDPNRTDYDGRSPLHISASKGYVDITRFLIDQGVNIDLSDKFGNTPLFEAIKNRHEEVASLLVSKGATLTIEDAGSFLCMTVATKELDLLRKLLAHGIDPNSRNYDQRTALHIAASEGLFTVAEMLIEAGASVLSTDRWGHTPLDEARIGGNRSMIRLLEVAKISQLAEVSDGIQETQGKQYDIFTCTEIAETLASPSRDGRLKKEMHSISSPPMGSQKGRKSRSNPVGS</sequence>
<dbReference type="PROSITE" id="PS50042">
    <property type="entry name" value="CNMP_BINDING_3"/>
    <property type="match status" value="1"/>
</dbReference>
<dbReference type="SUPFAM" id="SSF48403">
    <property type="entry name" value="Ankyrin repeat"/>
    <property type="match status" value="1"/>
</dbReference>
<dbReference type="EMBL" id="JAWXYG010000002">
    <property type="protein sequence ID" value="KAK4280654.1"/>
    <property type="molecule type" value="Genomic_DNA"/>
</dbReference>
<evidence type="ECO:0000256" key="7">
    <source>
        <dbReference type="ARBA" id="ARBA00022737"/>
    </source>
</evidence>
<comment type="caution">
    <text evidence="17">Lacks conserved residue(s) required for the propagation of feature annotation.</text>
</comment>
<comment type="similarity">
    <text evidence="3 17">Belongs to the potassium channel family. Plant (TC 1.A.1.4) subfamily.</text>
</comment>
<dbReference type="InterPro" id="IPR045319">
    <property type="entry name" value="KAT/AKT"/>
</dbReference>
<evidence type="ECO:0000256" key="18">
    <source>
        <dbReference type="SAM" id="MobiDB-lite"/>
    </source>
</evidence>
<keyword evidence="9 17" id="KW-0851">Voltage-gated channel</keyword>
<dbReference type="Pfam" id="PF12796">
    <property type="entry name" value="Ank_2"/>
    <property type="match status" value="1"/>
</dbReference>
<evidence type="ECO:0000256" key="15">
    <source>
        <dbReference type="ARBA" id="ARBA00023303"/>
    </source>
</evidence>
<dbReference type="Pfam" id="PF13857">
    <property type="entry name" value="Ank_5"/>
    <property type="match status" value="1"/>
</dbReference>
<gene>
    <name evidence="20" type="ORF">QN277_012250</name>
</gene>
<evidence type="ECO:0000256" key="5">
    <source>
        <dbReference type="ARBA" id="ARBA00022538"/>
    </source>
</evidence>
<feature type="compositionally biased region" description="Acidic residues" evidence="18">
    <location>
        <begin position="17"/>
        <end position="26"/>
    </location>
</feature>
<keyword evidence="4 17" id="KW-0813">Transport</keyword>
<dbReference type="SUPFAM" id="SSF81324">
    <property type="entry name" value="Voltage-gated potassium channels"/>
    <property type="match status" value="1"/>
</dbReference>
<dbReference type="SMART" id="SM00248">
    <property type="entry name" value="ANK"/>
    <property type="match status" value="6"/>
</dbReference>
<keyword evidence="15 17" id="KW-0407">Ion channel</keyword>
<feature type="compositionally biased region" description="Basic and acidic residues" evidence="18">
    <location>
        <begin position="739"/>
        <end position="748"/>
    </location>
</feature>
<dbReference type="Gene3D" id="1.10.287.630">
    <property type="entry name" value="Helix hairpin bin"/>
    <property type="match status" value="1"/>
</dbReference>
<dbReference type="InterPro" id="IPR036770">
    <property type="entry name" value="Ankyrin_rpt-contain_sf"/>
</dbReference>
<dbReference type="PROSITE" id="PS50297">
    <property type="entry name" value="ANK_REP_REGION"/>
    <property type="match status" value="3"/>
</dbReference>
<dbReference type="Gene3D" id="2.60.120.10">
    <property type="entry name" value="Jelly Rolls"/>
    <property type="match status" value="1"/>
</dbReference>
<feature type="transmembrane region" description="Helical" evidence="17">
    <location>
        <begin position="272"/>
        <end position="297"/>
    </location>
</feature>
<dbReference type="InterPro" id="IPR005821">
    <property type="entry name" value="Ion_trans_dom"/>
</dbReference>
<accession>A0AAE1TEE5</accession>
<dbReference type="FunFam" id="1.10.287.70:FF:000139">
    <property type="entry name" value="Potassium channel SKOR"/>
    <property type="match status" value="1"/>
</dbReference>
<evidence type="ECO:0000256" key="11">
    <source>
        <dbReference type="ARBA" id="ARBA00022989"/>
    </source>
</evidence>
<dbReference type="Gene3D" id="1.25.40.20">
    <property type="entry name" value="Ankyrin repeat-containing domain"/>
    <property type="match status" value="1"/>
</dbReference>
<dbReference type="AlphaFoldDB" id="A0AAE1TEE5"/>
<evidence type="ECO:0000256" key="4">
    <source>
        <dbReference type="ARBA" id="ARBA00022448"/>
    </source>
</evidence>
<dbReference type="SMART" id="SM00100">
    <property type="entry name" value="cNMP"/>
    <property type="match status" value="1"/>
</dbReference>
<evidence type="ECO:0000256" key="10">
    <source>
        <dbReference type="ARBA" id="ARBA00022958"/>
    </source>
</evidence>
<evidence type="ECO:0000256" key="3">
    <source>
        <dbReference type="ARBA" id="ARBA00007929"/>
    </source>
</evidence>
<dbReference type="Proteomes" id="UP001293593">
    <property type="component" value="Unassembled WGS sequence"/>
</dbReference>
<evidence type="ECO:0000256" key="2">
    <source>
        <dbReference type="ARBA" id="ARBA00004413"/>
    </source>
</evidence>
<dbReference type="GO" id="GO:0034702">
    <property type="term" value="C:monoatomic ion channel complex"/>
    <property type="evidence" value="ECO:0007669"/>
    <property type="project" value="UniProtKB-KW"/>
</dbReference>
<feature type="region of interest" description="Disordered" evidence="18">
    <location>
        <begin position="736"/>
        <end position="770"/>
    </location>
</feature>
<dbReference type="PRINTS" id="PR01463">
    <property type="entry name" value="EAGCHANLFMLY"/>
</dbReference>
<protein>
    <recommendedName>
        <fullName evidence="17">Potassium channel</fullName>
    </recommendedName>
</protein>
<feature type="transmembrane region" description="Helical" evidence="17">
    <location>
        <begin position="244"/>
        <end position="266"/>
    </location>
</feature>
<keyword evidence="14 17" id="KW-0472">Membrane</keyword>
<feature type="repeat" description="ANK" evidence="16">
    <location>
        <begin position="646"/>
        <end position="678"/>
    </location>
</feature>
<dbReference type="PANTHER" id="PTHR45743">
    <property type="entry name" value="POTASSIUM CHANNEL AKT1"/>
    <property type="match status" value="1"/>
</dbReference>
<feature type="transmembrane region" description="Helical" evidence="17">
    <location>
        <begin position="49"/>
        <end position="71"/>
    </location>
</feature>
<evidence type="ECO:0000256" key="17">
    <source>
        <dbReference type="RuleBase" id="RU369015"/>
    </source>
</evidence>
<evidence type="ECO:0000256" key="13">
    <source>
        <dbReference type="ARBA" id="ARBA00023065"/>
    </source>
</evidence>
<dbReference type="InterPro" id="IPR000595">
    <property type="entry name" value="cNMP-bd_dom"/>
</dbReference>
<evidence type="ECO:0000256" key="16">
    <source>
        <dbReference type="PROSITE-ProRule" id="PRU00023"/>
    </source>
</evidence>
<dbReference type="PANTHER" id="PTHR45743:SF11">
    <property type="entry name" value="POTASSIUM CHANNEL"/>
    <property type="match status" value="1"/>
</dbReference>
<evidence type="ECO:0000259" key="19">
    <source>
        <dbReference type="PROSITE" id="PS50042"/>
    </source>
</evidence>
<keyword evidence="5 17" id="KW-0633">Potassium transport</keyword>
<keyword evidence="6 17" id="KW-0812">Transmembrane</keyword>
<dbReference type="GO" id="GO:0005249">
    <property type="term" value="F:voltage-gated potassium channel activity"/>
    <property type="evidence" value="ECO:0007669"/>
    <property type="project" value="UniProtKB-UniRule"/>
</dbReference>
<keyword evidence="21" id="KW-1185">Reference proteome</keyword>
<comment type="subcellular location">
    <subcellularLocation>
        <location evidence="2">Cell membrane</location>
        <topology evidence="2">Peripheral membrane protein</topology>
        <orientation evidence="2">Cytoplasmic side</orientation>
    </subcellularLocation>
    <subcellularLocation>
        <location evidence="1 17">Membrane</location>
        <topology evidence="1 17">Multi-pass membrane protein</topology>
    </subcellularLocation>
</comment>
<keyword evidence="12 16" id="KW-0040">ANK repeat</keyword>
<dbReference type="SUPFAM" id="SSF51206">
    <property type="entry name" value="cAMP-binding domain-like"/>
    <property type="match status" value="1"/>
</dbReference>
<dbReference type="InterPro" id="IPR002110">
    <property type="entry name" value="Ankyrin_rpt"/>
</dbReference>
<comment type="function">
    <text evidence="17">Potassium channel.</text>
</comment>
<dbReference type="FunFam" id="2.60.120.10:FF:000074">
    <property type="entry name" value="Potassium channel KAT2"/>
    <property type="match status" value="1"/>
</dbReference>
<dbReference type="Pfam" id="PF00027">
    <property type="entry name" value="cNMP_binding"/>
    <property type="match status" value="1"/>
</dbReference>
<dbReference type="CDD" id="cd00038">
    <property type="entry name" value="CAP_ED"/>
    <property type="match status" value="1"/>
</dbReference>
<reference evidence="20" key="1">
    <citation type="submission" date="2023-10" db="EMBL/GenBank/DDBJ databases">
        <title>Chromosome-level genome of the transformable northern wattle, Acacia crassicarpa.</title>
        <authorList>
            <person name="Massaro I."/>
            <person name="Sinha N.R."/>
            <person name="Poethig S."/>
            <person name="Leichty A.R."/>
        </authorList>
    </citation>
    <scope>NUCLEOTIDE SEQUENCE</scope>
    <source>
        <strain evidence="20">Acra3RX</strain>
        <tissue evidence="20">Leaf</tissue>
    </source>
</reference>
<dbReference type="InterPro" id="IPR018490">
    <property type="entry name" value="cNMP-bd_dom_sf"/>
</dbReference>
<comment type="domain">
    <text evidence="17">The segment S4 is probably the voltage-sensor and is characterized by a series of positively charged amino acids. The pore-forming region H5 is enclosed by the transmembrane segments S5 and S6 in the Shaker-type (1P/6TM) and contains the GYGD signature motif which seems to be involved in potassium selectivity.</text>
</comment>
<proteinExistence type="inferred from homology"/>
<keyword evidence="8 17" id="KW-0631">Potassium channel</keyword>
<evidence type="ECO:0000256" key="12">
    <source>
        <dbReference type="ARBA" id="ARBA00023043"/>
    </source>
</evidence>
<feature type="region of interest" description="Disordered" evidence="18">
    <location>
        <begin position="1"/>
        <end position="28"/>
    </location>
</feature>
<feature type="domain" description="Cyclic nucleotide-binding" evidence="19">
    <location>
        <begin position="372"/>
        <end position="492"/>
    </location>
</feature>
<organism evidence="20 21">
    <name type="scientific">Acacia crassicarpa</name>
    <name type="common">northern wattle</name>
    <dbReference type="NCBI Taxonomy" id="499986"/>
    <lineage>
        <taxon>Eukaryota</taxon>
        <taxon>Viridiplantae</taxon>
        <taxon>Streptophyta</taxon>
        <taxon>Embryophyta</taxon>
        <taxon>Tracheophyta</taxon>
        <taxon>Spermatophyta</taxon>
        <taxon>Magnoliopsida</taxon>
        <taxon>eudicotyledons</taxon>
        <taxon>Gunneridae</taxon>
        <taxon>Pentapetalae</taxon>
        <taxon>rosids</taxon>
        <taxon>fabids</taxon>
        <taxon>Fabales</taxon>
        <taxon>Fabaceae</taxon>
        <taxon>Caesalpinioideae</taxon>
        <taxon>mimosoid clade</taxon>
        <taxon>Acacieae</taxon>
        <taxon>Acacia</taxon>
    </lineage>
</organism>
<evidence type="ECO:0000256" key="1">
    <source>
        <dbReference type="ARBA" id="ARBA00004141"/>
    </source>
</evidence>
<evidence type="ECO:0000256" key="8">
    <source>
        <dbReference type="ARBA" id="ARBA00022826"/>
    </source>
</evidence>
<keyword evidence="13 17" id="KW-0406">Ion transport</keyword>
<evidence type="ECO:0000313" key="21">
    <source>
        <dbReference type="Proteomes" id="UP001293593"/>
    </source>
</evidence>